<accession>A0ABT7UKL4</accession>
<gene>
    <name evidence="1" type="ORF">QUV98_10155</name>
</gene>
<evidence type="ECO:0000313" key="2">
    <source>
        <dbReference type="Proteomes" id="UP001529275"/>
    </source>
</evidence>
<evidence type="ECO:0000313" key="1">
    <source>
        <dbReference type="EMBL" id="MDM8196678.1"/>
    </source>
</evidence>
<keyword evidence="2" id="KW-1185">Reference proteome</keyword>
<organism evidence="1 2">
    <name type="scientific">Massilimicrobiota timonensis</name>
    <dbReference type="NCBI Taxonomy" id="1776392"/>
    <lineage>
        <taxon>Bacteria</taxon>
        <taxon>Bacillati</taxon>
        <taxon>Bacillota</taxon>
        <taxon>Erysipelotrichia</taxon>
        <taxon>Erysipelotrichales</taxon>
        <taxon>Erysipelotrichaceae</taxon>
        <taxon>Massilimicrobiota</taxon>
    </lineage>
</organism>
<comment type="caution">
    <text evidence="1">The sequence shown here is derived from an EMBL/GenBank/DDBJ whole genome shotgun (WGS) entry which is preliminary data.</text>
</comment>
<name>A0ABT7UKL4_9FIRM</name>
<proteinExistence type="predicted"/>
<dbReference type="Proteomes" id="UP001529275">
    <property type="component" value="Unassembled WGS sequence"/>
</dbReference>
<sequence>MKKTYQKQEMITFVQKKNYVLEIMKDSSVLELFASCLHEKELSHLLHDKRLYQQLFIAALRHLYQAQNYQDMENDLMMMNSLFSHQDYLLLKEDIFKKIAKKTITLQEYCVIRYLIPFENMSFSQVISILEHQYHVDTLDCAKICLLEDEYHLAYQYLLKLDDCQDEVVLDLLCSYSMKDYLSLMRHYNRKKSYQLVMSH</sequence>
<dbReference type="EMBL" id="JAUDCK010000046">
    <property type="protein sequence ID" value="MDM8196678.1"/>
    <property type="molecule type" value="Genomic_DNA"/>
</dbReference>
<protein>
    <submittedName>
        <fullName evidence="1">Uncharacterized protein</fullName>
    </submittedName>
</protein>
<dbReference type="RefSeq" id="WP_087296836.1">
    <property type="nucleotide sequence ID" value="NZ_JAUDCK010000046.1"/>
</dbReference>
<reference evidence="2" key="1">
    <citation type="submission" date="2023-06" db="EMBL/GenBank/DDBJ databases">
        <title>Identification and characterization of horizontal gene transfer across gut microbiota members of farm animals based on homology search.</title>
        <authorList>
            <person name="Zeman M."/>
            <person name="Kubasova T."/>
            <person name="Jahodarova E."/>
            <person name="Nykrynova M."/>
            <person name="Rychlik I."/>
        </authorList>
    </citation>
    <scope>NUCLEOTIDE SEQUENCE [LARGE SCALE GENOMIC DNA]</scope>
    <source>
        <strain evidence="2">ET341</strain>
    </source>
</reference>
<reference evidence="1 2" key="2">
    <citation type="submission" date="2023-06" db="EMBL/GenBank/DDBJ databases">
        <authorList>
            <person name="Zeman M."/>
            <person name="Kubasova T."/>
            <person name="Jahodarova E."/>
            <person name="Nykrynova M."/>
            <person name="Rychlik I."/>
        </authorList>
    </citation>
    <scope>NUCLEOTIDE SEQUENCE [LARGE SCALE GENOMIC DNA]</scope>
    <source>
        <strain evidence="1 2">ET341</strain>
    </source>
</reference>